<sequence>MLNFTIDTDKCSQCGECAKVCLNGIIALDDGFPSVLEDKVEQCIGCQHCMAVCKPGALSVFGVDPADSLPIKDGFPDPVQMETLIMGRRSIRRYKRENVDQELIRHLLEVTAHAPTAVNKRPTRLTVVDTLESMDTLRELATKAGLKALGEGTIPAGLERIGTYLQGCESGEDVIFRNAPHLLVASAPKDSLAPMADCHIAMSYFELLANTHGLGTVWDGIAKVVLDIIAPDLRALLHIPEDHVLVCVMAFGIPDEKYHRTVQRAGDNIHRVVL</sequence>
<dbReference type="Proteomes" id="UP001053296">
    <property type="component" value="Chromosome"/>
</dbReference>
<comment type="similarity">
    <text evidence="1">Belongs to the nitroreductase family.</text>
</comment>
<dbReference type="EMBL" id="AP024485">
    <property type="protein sequence ID" value="BCS87642.1"/>
    <property type="molecule type" value="Genomic_DNA"/>
</dbReference>
<dbReference type="Gene3D" id="3.30.70.20">
    <property type="match status" value="1"/>
</dbReference>
<dbReference type="RefSeq" id="WP_229594098.1">
    <property type="nucleotide sequence ID" value="NZ_AP024485.1"/>
</dbReference>
<protein>
    <submittedName>
        <fullName evidence="4">Nitroreductase</fullName>
    </submittedName>
</protein>
<evidence type="ECO:0000256" key="1">
    <source>
        <dbReference type="ARBA" id="ARBA00007118"/>
    </source>
</evidence>
<reference evidence="4" key="1">
    <citation type="journal article" date="2022" name="Arch. Microbiol.">
        <title>Pseudodesulfovibrio sediminis sp. nov., a mesophilic and neutrophilic sulfate-reducing bacterium isolated from sediment of a brackish lake.</title>
        <authorList>
            <person name="Takahashi A."/>
            <person name="Kojima H."/>
            <person name="Watanabe M."/>
            <person name="Fukui M."/>
        </authorList>
    </citation>
    <scope>NUCLEOTIDE SEQUENCE</scope>
    <source>
        <strain evidence="4">SF6</strain>
    </source>
</reference>
<dbReference type="PANTHER" id="PTHR43673">
    <property type="entry name" value="NAD(P)H NITROREDUCTASE YDGI-RELATED"/>
    <property type="match status" value="1"/>
</dbReference>
<evidence type="ECO:0000313" key="4">
    <source>
        <dbReference type="EMBL" id="BCS87642.1"/>
    </source>
</evidence>
<dbReference type="Pfam" id="PF00881">
    <property type="entry name" value="Nitroreductase"/>
    <property type="match status" value="1"/>
</dbReference>
<dbReference type="Pfam" id="PF13187">
    <property type="entry name" value="Fer4_9"/>
    <property type="match status" value="1"/>
</dbReference>
<dbReference type="InterPro" id="IPR029479">
    <property type="entry name" value="Nitroreductase"/>
</dbReference>
<dbReference type="Gene3D" id="3.40.109.10">
    <property type="entry name" value="NADH Oxidase"/>
    <property type="match status" value="1"/>
</dbReference>
<dbReference type="SUPFAM" id="SSF55469">
    <property type="entry name" value="FMN-dependent nitroreductase-like"/>
    <property type="match status" value="1"/>
</dbReference>
<keyword evidence="5" id="KW-1185">Reference proteome</keyword>
<evidence type="ECO:0000259" key="3">
    <source>
        <dbReference type="PROSITE" id="PS51379"/>
    </source>
</evidence>
<name>A0ABM8I365_9BACT</name>
<dbReference type="SUPFAM" id="SSF54862">
    <property type="entry name" value="4Fe-4S ferredoxins"/>
    <property type="match status" value="1"/>
</dbReference>
<gene>
    <name evidence="4" type="ORF">PSDVSF_08840</name>
</gene>
<dbReference type="InterPro" id="IPR017896">
    <property type="entry name" value="4Fe4S_Fe-S-bd"/>
</dbReference>
<accession>A0ABM8I365</accession>
<keyword evidence="2" id="KW-0560">Oxidoreductase</keyword>
<proteinExistence type="inferred from homology"/>
<dbReference type="PROSITE" id="PS51379">
    <property type="entry name" value="4FE4S_FER_2"/>
    <property type="match status" value="2"/>
</dbReference>
<feature type="domain" description="4Fe-4S ferredoxin-type" evidence="3">
    <location>
        <begin position="2"/>
        <end position="31"/>
    </location>
</feature>
<evidence type="ECO:0000256" key="2">
    <source>
        <dbReference type="ARBA" id="ARBA00023002"/>
    </source>
</evidence>
<dbReference type="CDD" id="cd02143">
    <property type="entry name" value="nitroreductase_FeS-like"/>
    <property type="match status" value="1"/>
</dbReference>
<evidence type="ECO:0000313" key="5">
    <source>
        <dbReference type="Proteomes" id="UP001053296"/>
    </source>
</evidence>
<dbReference type="InterPro" id="IPR000415">
    <property type="entry name" value="Nitroreductase-like"/>
</dbReference>
<dbReference type="PANTHER" id="PTHR43673:SF10">
    <property type="entry name" value="NADH DEHYDROGENASE_NAD(P)H NITROREDUCTASE XCC3605-RELATED"/>
    <property type="match status" value="1"/>
</dbReference>
<feature type="domain" description="4Fe-4S ferredoxin-type" evidence="3">
    <location>
        <begin position="33"/>
        <end position="63"/>
    </location>
</feature>
<organism evidence="4 5">
    <name type="scientific">Pseudodesulfovibrio sediminis</name>
    <dbReference type="NCBI Taxonomy" id="2810563"/>
    <lineage>
        <taxon>Bacteria</taxon>
        <taxon>Pseudomonadati</taxon>
        <taxon>Thermodesulfobacteriota</taxon>
        <taxon>Desulfovibrionia</taxon>
        <taxon>Desulfovibrionales</taxon>
        <taxon>Desulfovibrionaceae</taxon>
    </lineage>
</organism>